<evidence type="ECO:0000256" key="3">
    <source>
        <dbReference type="ARBA" id="ARBA00022485"/>
    </source>
</evidence>
<feature type="binding site" evidence="10">
    <location>
        <position position="220"/>
    </location>
    <ligand>
        <name>iminosuccinate</name>
        <dbReference type="ChEBI" id="CHEBI:77875"/>
    </ligand>
</feature>
<keyword evidence="5 10" id="KW-0662">Pyridine nucleotide biosynthesis</keyword>
<feature type="binding site" evidence="10">
    <location>
        <position position="25"/>
    </location>
    <ligand>
        <name>iminosuccinate</name>
        <dbReference type="ChEBI" id="CHEBI:77875"/>
    </ligand>
</feature>
<accession>A0A1M4UHQ7</accession>
<evidence type="ECO:0000256" key="7">
    <source>
        <dbReference type="ARBA" id="ARBA00022723"/>
    </source>
</evidence>
<dbReference type="PANTHER" id="PTHR30573">
    <property type="entry name" value="QUINOLINATE SYNTHETASE A"/>
    <property type="match status" value="1"/>
</dbReference>
<comment type="cofactor">
    <cofactor evidence="10">
        <name>[4Fe-4S] cluster</name>
        <dbReference type="ChEBI" id="CHEBI:49883"/>
    </cofactor>
    <text evidence="10">Binds 1 [4Fe-4S] cluster per subunit.</text>
</comment>
<dbReference type="EC" id="2.5.1.72" evidence="2 10"/>
<name>A0A1M4UHQ7_9ACTN</name>
<feature type="binding site" evidence="10">
    <location>
        <position position="42"/>
    </location>
    <ligand>
        <name>iminosuccinate</name>
        <dbReference type="ChEBI" id="CHEBI:77875"/>
    </ligand>
</feature>
<feature type="binding site" evidence="10">
    <location>
        <position position="173"/>
    </location>
    <ligand>
        <name>[4Fe-4S] cluster</name>
        <dbReference type="ChEBI" id="CHEBI:49883"/>
    </ligand>
</feature>
<dbReference type="EMBL" id="FQUL01000010">
    <property type="protein sequence ID" value="SHE56194.1"/>
    <property type="molecule type" value="Genomic_DNA"/>
</dbReference>
<dbReference type="OrthoDB" id="9801204at2"/>
<keyword evidence="6 10" id="KW-0808">Transferase</keyword>
<protein>
    <recommendedName>
        <fullName evidence="2 10">Quinolinate synthase</fullName>
        <ecNumber evidence="2 10">2.5.1.72</ecNumber>
    </recommendedName>
</protein>
<reference evidence="12" key="1">
    <citation type="submission" date="2016-11" db="EMBL/GenBank/DDBJ databases">
        <authorList>
            <person name="Varghese N."/>
            <person name="Submissions S."/>
        </authorList>
    </citation>
    <scope>NUCLEOTIDE SEQUENCE [LARGE SCALE GENOMIC DNA]</scope>
    <source>
        <strain evidence="12">DSM 19514</strain>
    </source>
</reference>
<comment type="subcellular location">
    <subcellularLocation>
        <location evidence="10">Cytoplasm</location>
    </subcellularLocation>
</comment>
<proteinExistence type="inferred from homology"/>
<dbReference type="Pfam" id="PF02445">
    <property type="entry name" value="NadA"/>
    <property type="match status" value="1"/>
</dbReference>
<evidence type="ECO:0000256" key="2">
    <source>
        <dbReference type="ARBA" id="ARBA00012669"/>
    </source>
</evidence>
<dbReference type="PANTHER" id="PTHR30573:SF0">
    <property type="entry name" value="QUINOLINATE SYNTHASE, CHLOROPLASTIC"/>
    <property type="match status" value="1"/>
</dbReference>
<dbReference type="Proteomes" id="UP000184295">
    <property type="component" value="Unassembled WGS sequence"/>
</dbReference>
<dbReference type="GO" id="GO:0034628">
    <property type="term" value="P:'de novo' NAD+ biosynthetic process from L-aspartate"/>
    <property type="evidence" value="ECO:0007669"/>
    <property type="project" value="TreeGrafter"/>
</dbReference>
<dbReference type="STRING" id="1121881.SAMN02745225_00981"/>
<feature type="binding site" evidence="10">
    <location>
        <position position="265"/>
    </location>
    <ligand>
        <name>[4Fe-4S] cluster</name>
        <dbReference type="ChEBI" id="CHEBI:49883"/>
    </ligand>
</feature>
<sequence>MDETALLAAEIAELKKHRNAVVLAHSYQVGDVQDIADFVGDSLGLSREAAATDADVIVFAGVNFMAETAAILNPTKTVLIPDPKAGCSLSDTVSARDVLRWRSEHPNGLVVSYVNTTAEVKALSDICVTSANAVKVVESLDRDRDLLFLPDMFLGEYVKQQTGREMDIWLGECHVHAGIGEQELSDRISSFPDAEFLIHPECGCGSSCLYLKPDAKIFSTEGMVNYAQSSSKKEFVVATEVGIIHRLNKKTYGKRFIPVKESAVCQYMKMNTLEKIRDSLRSNTHVVRVDDDIAAKARRAIDAMLAVV</sequence>
<evidence type="ECO:0000256" key="10">
    <source>
        <dbReference type="HAMAP-Rule" id="MF_00568"/>
    </source>
</evidence>
<keyword evidence="9 10" id="KW-0411">Iron-sulfur</keyword>
<comment type="catalytic activity">
    <reaction evidence="10">
        <text>iminosuccinate + dihydroxyacetone phosphate = quinolinate + phosphate + 2 H2O + H(+)</text>
        <dbReference type="Rhea" id="RHEA:25888"/>
        <dbReference type="ChEBI" id="CHEBI:15377"/>
        <dbReference type="ChEBI" id="CHEBI:15378"/>
        <dbReference type="ChEBI" id="CHEBI:29959"/>
        <dbReference type="ChEBI" id="CHEBI:43474"/>
        <dbReference type="ChEBI" id="CHEBI:57642"/>
        <dbReference type="ChEBI" id="CHEBI:77875"/>
        <dbReference type="EC" id="2.5.1.72"/>
    </reaction>
</comment>
<evidence type="ECO:0000313" key="12">
    <source>
        <dbReference type="Proteomes" id="UP000184295"/>
    </source>
</evidence>
<evidence type="ECO:0000256" key="6">
    <source>
        <dbReference type="ARBA" id="ARBA00022679"/>
    </source>
</evidence>
<comment type="similarity">
    <text evidence="10">Belongs to the quinolinate synthase family. Type 2 subfamily.</text>
</comment>
<keyword evidence="3 10" id="KW-0004">4Fe-4S</keyword>
<dbReference type="SUPFAM" id="SSF142754">
    <property type="entry name" value="NadA-like"/>
    <property type="match status" value="1"/>
</dbReference>
<gene>
    <name evidence="10" type="primary">nadA</name>
    <name evidence="11" type="ORF">SAMN02745225_00981</name>
</gene>
<dbReference type="FunFam" id="3.40.50.10800:FF:000003">
    <property type="entry name" value="Quinolinate synthase A"/>
    <property type="match status" value="1"/>
</dbReference>
<dbReference type="GO" id="GO:0005737">
    <property type="term" value="C:cytoplasm"/>
    <property type="evidence" value="ECO:0007669"/>
    <property type="project" value="UniProtKB-SubCell"/>
</dbReference>
<dbReference type="GO" id="GO:0046872">
    <property type="term" value="F:metal ion binding"/>
    <property type="evidence" value="ECO:0007669"/>
    <property type="project" value="UniProtKB-KW"/>
</dbReference>
<organism evidence="11 12">
    <name type="scientific">Ferrithrix thermotolerans DSM 19514</name>
    <dbReference type="NCBI Taxonomy" id="1121881"/>
    <lineage>
        <taxon>Bacteria</taxon>
        <taxon>Bacillati</taxon>
        <taxon>Actinomycetota</taxon>
        <taxon>Acidimicrobiia</taxon>
        <taxon>Acidimicrobiales</taxon>
        <taxon>Acidimicrobiaceae</taxon>
        <taxon>Ferrithrix</taxon>
    </lineage>
</organism>
<dbReference type="GO" id="GO:0008987">
    <property type="term" value="F:quinolinate synthetase A activity"/>
    <property type="evidence" value="ECO:0007669"/>
    <property type="project" value="UniProtKB-UniRule"/>
</dbReference>
<dbReference type="InterPro" id="IPR036094">
    <property type="entry name" value="NadA_sf"/>
</dbReference>
<feature type="binding site" evidence="10">
    <location>
        <begin position="113"/>
        <end position="115"/>
    </location>
    <ligand>
        <name>iminosuccinate</name>
        <dbReference type="ChEBI" id="CHEBI:77875"/>
    </ligand>
</feature>
<keyword evidence="7 10" id="KW-0479">Metal-binding</keyword>
<feature type="binding site" evidence="10">
    <location>
        <position position="130"/>
    </location>
    <ligand>
        <name>iminosuccinate</name>
        <dbReference type="ChEBI" id="CHEBI:77875"/>
    </ligand>
</feature>
<keyword evidence="8 10" id="KW-0408">Iron</keyword>
<keyword evidence="12" id="KW-1185">Reference proteome</keyword>
<dbReference type="InterPro" id="IPR003473">
    <property type="entry name" value="NadA"/>
</dbReference>
<evidence type="ECO:0000256" key="5">
    <source>
        <dbReference type="ARBA" id="ARBA00022642"/>
    </source>
</evidence>
<keyword evidence="4 10" id="KW-0963">Cytoplasm</keyword>
<evidence type="ECO:0000256" key="9">
    <source>
        <dbReference type="ARBA" id="ARBA00023014"/>
    </source>
</evidence>
<evidence type="ECO:0000313" key="11">
    <source>
        <dbReference type="EMBL" id="SHE56194.1"/>
    </source>
</evidence>
<evidence type="ECO:0000256" key="8">
    <source>
        <dbReference type="ARBA" id="ARBA00023004"/>
    </source>
</evidence>
<dbReference type="NCBIfam" id="NF006879">
    <property type="entry name" value="PRK09375.1-4"/>
    <property type="match status" value="1"/>
</dbReference>
<dbReference type="Gene3D" id="3.40.50.10800">
    <property type="entry name" value="NadA-like"/>
    <property type="match status" value="3"/>
</dbReference>
<dbReference type="NCBIfam" id="NF006878">
    <property type="entry name" value="PRK09375.1-2"/>
    <property type="match status" value="1"/>
</dbReference>
<feature type="binding site" evidence="10">
    <location>
        <position position="87"/>
    </location>
    <ligand>
        <name>[4Fe-4S] cluster</name>
        <dbReference type="ChEBI" id="CHEBI:49883"/>
    </ligand>
</feature>
<feature type="binding site" evidence="10">
    <location>
        <begin position="199"/>
        <end position="201"/>
    </location>
    <ligand>
        <name>iminosuccinate</name>
        <dbReference type="ChEBI" id="CHEBI:77875"/>
    </ligand>
</feature>
<evidence type="ECO:0000256" key="1">
    <source>
        <dbReference type="ARBA" id="ARBA00005065"/>
    </source>
</evidence>
<evidence type="ECO:0000256" key="4">
    <source>
        <dbReference type="ARBA" id="ARBA00022490"/>
    </source>
</evidence>
<dbReference type="HAMAP" id="MF_00568">
    <property type="entry name" value="NadA_type2"/>
    <property type="match status" value="1"/>
</dbReference>
<dbReference type="AlphaFoldDB" id="A0A1M4UHQ7"/>
<dbReference type="GO" id="GO:0051539">
    <property type="term" value="F:4 iron, 4 sulfur cluster binding"/>
    <property type="evidence" value="ECO:0007669"/>
    <property type="project" value="UniProtKB-KW"/>
</dbReference>
<dbReference type="UniPathway" id="UPA00253">
    <property type="reaction ID" value="UER00327"/>
</dbReference>
<comment type="function">
    <text evidence="10">Catalyzes the condensation of iminoaspartate with dihydroxyacetone phosphate to form quinolinate.</text>
</comment>
<comment type="pathway">
    <text evidence="1 10">Cofactor biosynthesis; NAD(+) biosynthesis; quinolinate from iminoaspartate: step 1/1.</text>
</comment>
<dbReference type="InterPro" id="IPR023066">
    <property type="entry name" value="Quinolinate_synth_type2"/>
</dbReference>
<dbReference type="NCBIfam" id="TIGR00550">
    <property type="entry name" value="nadA"/>
    <property type="match status" value="1"/>
</dbReference>